<dbReference type="GO" id="GO:0009279">
    <property type="term" value="C:cell outer membrane"/>
    <property type="evidence" value="ECO:0007669"/>
    <property type="project" value="UniProtKB-SubCell"/>
</dbReference>
<evidence type="ECO:0000256" key="4">
    <source>
        <dbReference type="ARBA" id="ARBA00023237"/>
    </source>
</evidence>
<dbReference type="AlphaFoldDB" id="A0A176ZC59"/>
<organism evidence="8 9">
    <name type="scientific">Bradyrhizobium neotropicale</name>
    <dbReference type="NCBI Taxonomy" id="1497615"/>
    <lineage>
        <taxon>Bacteria</taxon>
        <taxon>Pseudomonadati</taxon>
        <taxon>Pseudomonadota</taxon>
        <taxon>Alphaproteobacteria</taxon>
        <taxon>Hyphomicrobiales</taxon>
        <taxon>Nitrobacteraceae</taxon>
        <taxon>Bradyrhizobium</taxon>
    </lineage>
</organism>
<keyword evidence="9" id="KW-1185">Reference proteome</keyword>
<dbReference type="Proteomes" id="UP000077173">
    <property type="component" value="Unassembled WGS sequence"/>
</dbReference>
<feature type="domain" description="Outer membrane protein beta-barrel" evidence="7">
    <location>
        <begin position="11"/>
        <end position="224"/>
    </location>
</feature>
<dbReference type="PANTHER" id="PTHR34001:SF3">
    <property type="entry name" value="BLL7405 PROTEIN"/>
    <property type="match status" value="1"/>
</dbReference>
<comment type="subcellular location">
    <subcellularLocation>
        <location evidence="1">Cell outer membrane</location>
    </subcellularLocation>
</comment>
<evidence type="ECO:0000313" key="8">
    <source>
        <dbReference type="EMBL" id="OAF18241.1"/>
    </source>
</evidence>
<dbReference type="InterPro" id="IPR027385">
    <property type="entry name" value="Beta-barrel_OMP"/>
</dbReference>
<reference evidence="8 9" key="1">
    <citation type="submission" date="2016-02" db="EMBL/GenBank/DDBJ databases">
        <title>Draft genome sequence of the strain BR 10247T Bradyrhizobium neotropicale isolated from nodules of Centrolobium paraense.</title>
        <authorList>
            <person name="Simoes-Araujo J.L."/>
            <person name="Barauna A.C."/>
            <person name="Silva K."/>
            <person name="Zilli J.E."/>
        </authorList>
    </citation>
    <scope>NUCLEOTIDE SEQUENCE [LARGE SCALE GENOMIC DNA]</scope>
    <source>
        <strain evidence="8 9">BR 10247</strain>
    </source>
</reference>
<keyword evidence="4" id="KW-0998">Cell outer membrane</keyword>
<keyword evidence="3" id="KW-0472">Membrane</keyword>
<dbReference type="PANTHER" id="PTHR34001">
    <property type="entry name" value="BLL7405 PROTEIN"/>
    <property type="match status" value="1"/>
</dbReference>
<name>A0A176ZC59_9BRAD</name>
<keyword evidence="2 6" id="KW-0732">Signal</keyword>
<evidence type="ECO:0000259" key="7">
    <source>
        <dbReference type="Pfam" id="PF13505"/>
    </source>
</evidence>
<evidence type="ECO:0000256" key="1">
    <source>
        <dbReference type="ARBA" id="ARBA00004442"/>
    </source>
</evidence>
<dbReference type="InterPro" id="IPR051692">
    <property type="entry name" value="OMP-like"/>
</dbReference>
<dbReference type="EMBL" id="LSEF01000036">
    <property type="protein sequence ID" value="OAF18241.1"/>
    <property type="molecule type" value="Genomic_DNA"/>
</dbReference>
<dbReference type="Pfam" id="PF13505">
    <property type="entry name" value="OMP_b-brl"/>
    <property type="match status" value="1"/>
</dbReference>
<evidence type="ECO:0000313" key="9">
    <source>
        <dbReference type="Proteomes" id="UP000077173"/>
    </source>
</evidence>
<proteinExistence type="inferred from homology"/>
<comment type="similarity">
    <text evidence="5">Belongs to the Omp25/RopB family.</text>
</comment>
<accession>A0A176ZC59</accession>
<evidence type="ECO:0000256" key="5">
    <source>
        <dbReference type="ARBA" id="ARBA00038306"/>
    </source>
</evidence>
<dbReference type="Gene3D" id="2.40.160.20">
    <property type="match status" value="1"/>
</dbReference>
<evidence type="ECO:0000256" key="6">
    <source>
        <dbReference type="SAM" id="SignalP"/>
    </source>
</evidence>
<dbReference type="SUPFAM" id="SSF56925">
    <property type="entry name" value="OMPA-like"/>
    <property type="match status" value="1"/>
</dbReference>
<feature type="chain" id="PRO_5008055705" description="Outer membrane protein beta-barrel domain-containing protein" evidence="6">
    <location>
        <begin position="22"/>
        <end position="233"/>
    </location>
</feature>
<sequence>MMKHVIALISLTALFAGKAAAADIAPVPYAKVPVVAAPWSGFHVGLAGGWGRATGSQDEIFPGSGSGDFTQTGWIGGGTVGYDWQFGMFAVGVEGDISAASIDGNTSNGPCAGSVPCRTKIEWLHTGRARLGVAFGDFMPYVTGGVAFAGLKAWNVTNSSRSEPDAVWGGVVGGGLEWMFLPNWSAKAEYLFIPSFTTSTPSDMFGKLTERNVSLARFGVNYHFGDAPVTARY</sequence>
<comment type="caution">
    <text evidence="8">The sequence shown here is derived from an EMBL/GenBank/DDBJ whole genome shotgun (WGS) entry which is preliminary data.</text>
</comment>
<feature type="signal peptide" evidence="6">
    <location>
        <begin position="1"/>
        <end position="21"/>
    </location>
</feature>
<gene>
    <name evidence="8" type="ORF">AXW67_05005</name>
</gene>
<dbReference type="RefSeq" id="WP_063677809.1">
    <property type="nucleotide sequence ID" value="NZ_LSEF01000036.1"/>
</dbReference>
<protein>
    <recommendedName>
        <fullName evidence="7">Outer membrane protein beta-barrel domain-containing protein</fullName>
    </recommendedName>
</protein>
<dbReference type="InterPro" id="IPR011250">
    <property type="entry name" value="OMP/PagP_B-barrel"/>
</dbReference>
<evidence type="ECO:0000256" key="2">
    <source>
        <dbReference type="ARBA" id="ARBA00022729"/>
    </source>
</evidence>
<dbReference type="GeneID" id="32587628"/>
<evidence type="ECO:0000256" key="3">
    <source>
        <dbReference type="ARBA" id="ARBA00023136"/>
    </source>
</evidence>